<evidence type="ECO:0000313" key="5">
    <source>
        <dbReference type="EMBL" id="TKW60872.1"/>
    </source>
</evidence>
<sequence length="119" mass="12971">MRYSFDENPTIFGKILRGEIPCKKVYEDDHVLAFHDIAPKAPVHVLVIPKTHLEGLQDAQEADADLLGRLMVTANKIAAELGLKEQGYRLITNAGKGAGQEVPHLHLHILSGPSGLPGF</sequence>
<dbReference type="SUPFAM" id="SSF54197">
    <property type="entry name" value="HIT-like"/>
    <property type="match status" value="1"/>
</dbReference>
<dbReference type="Pfam" id="PF01230">
    <property type="entry name" value="HIT"/>
    <property type="match status" value="1"/>
</dbReference>
<evidence type="ECO:0000256" key="2">
    <source>
        <dbReference type="PIRSR" id="PIRSR601310-3"/>
    </source>
</evidence>
<dbReference type="PANTHER" id="PTHR23089">
    <property type="entry name" value="HISTIDINE TRIAD HIT PROTEIN"/>
    <property type="match status" value="1"/>
</dbReference>
<dbReference type="InterPro" id="IPR019808">
    <property type="entry name" value="Histidine_triad_CS"/>
</dbReference>
<dbReference type="AlphaFoldDB" id="A0A6N4R166"/>
<feature type="active site" description="Tele-AMP-histidine intermediate" evidence="1">
    <location>
        <position position="106"/>
    </location>
</feature>
<dbReference type="Gene3D" id="3.30.428.10">
    <property type="entry name" value="HIT-like"/>
    <property type="match status" value="1"/>
</dbReference>
<dbReference type="InterPro" id="IPR001310">
    <property type="entry name" value="Histidine_triad_HIT"/>
</dbReference>
<comment type="caution">
    <text evidence="5">The sequence shown here is derived from an EMBL/GenBank/DDBJ whole genome shotgun (WGS) entry which is preliminary data.</text>
</comment>
<evidence type="ECO:0000256" key="3">
    <source>
        <dbReference type="PROSITE-ProRule" id="PRU00464"/>
    </source>
</evidence>
<dbReference type="EMBL" id="VAFM01000002">
    <property type="protein sequence ID" value="TKW60872.1"/>
    <property type="molecule type" value="Genomic_DNA"/>
</dbReference>
<dbReference type="Proteomes" id="UP000320948">
    <property type="component" value="Unassembled WGS sequence"/>
</dbReference>
<proteinExistence type="predicted"/>
<feature type="domain" description="HIT" evidence="4">
    <location>
        <begin position="11"/>
        <end position="119"/>
    </location>
</feature>
<name>A0A6N4R166_BLAVI</name>
<dbReference type="GO" id="GO:0003824">
    <property type="term" value="F:catalytic activity"/>
    <property type="evidence" value="ECO:0007669"/>
    <property type="project" value="InterPro"/>
</dbReference>
<dbReference type="InterPro" id="IPR036265">
    <property type="entry name" value="HIT-like_sf"/>
</dbReference>
<evidence type="ECO:0000259" key="4">
    <source>
        <dbReference type="PROSITE" id="PS51084"/>
    </source>
</evidence>
<dbReference type="PRINTS" id="PR00332">
    <property type="entry name" value="HISTRIAD"/>
</dbReference>
<evidence type="ECO:0000313" key="6">
    <source>
        <dbReference type="Proteomes" id="UP000320948"/>
    </source>
</evidence>
<dbReference type="CDD" id="cd01276">
    <property type="entry name" value="PKCI_related"/>
    <property type="match status" value="1"/>
</dbReference>
<dbReference type="PROSITE" id="PS00892">
    <property type="entry name" value="HIT_1"/>
    <property type="match status" value="1"/>
</dbReference>
<feature type="short sequence motif" description="Histidine triad motif" evidence="2 3">
    <location>
        <begin position="104"/>
        <end position="108"/>
    </location>
</feature>
<dbReference type="PROSITE" id="PS51084">
    <property type="entry name" value="HIT_2"/>
    <property type="match status" value="1"/>
</dbReference>
<accession>A0A6N4R166</accession>
<dbReference type="InterPro" id="IPR011146">
    <property type="entry name" value="HIT-like"/>
</dbReference>
<protein>
    <submittedName>
        <fullName evidence="5">Histidine triad nucleotide-binding protein</fullName>
    </submittedName>
</protein>
<gene>
    <name evidence="5" type="ORF">DI628_08270</name>
</gene>
<organism evidence="5 6">
    <name type="scientific">Blastochloris viridis</name>
    <name type="common">Rhodopseudomonas viridis</name>
    <dbReference type="NCBI Taxonomy" id="1079"/>
    <lineage>
        <taxon>Bacteria</taxon>
        <taxon>Pseudomonadati</taxon>
        <taxon>Pseudomonadota</taxon>
        <taxon>Alphaproteobacteria</taxon>
        <taxon>Hyphomicrobiales</taxon>
        <taxon>Blastochloridaceae</taxon>
        <taxon>Blastochloris</taxon>
    </lineage>
</organism>
<reference evidence="5 6" key="1">
    <citation type="journal article" date="2017" name="Nat. Commun.">
        <title>In situ click chemistry generation of cyclooxygenase-2 inhibitors.</title>
        <authorList>
            <person name="Bhardwaj A."/>
            <person name="Kaur J."/>
            <person name="Wuest M."/>
            <person name="Wuest F."/>
        </authorList>
    </citation>
    <scope>NUCLEOTIDE SEQUENCE [LARGE SCALE GENOMIC DNA]</scope>
    <source>
        <strain evidence="5">S2_018_000_R2_106</strain>
    </source>
</reference>
<evidence type="ECO:0000256" key="1">
    <source>
        <dbReference type="PIRSR" id="PIRSR601310-1"/>
    </source>
</evidence>